<proteinExistence type="predicted"/>
<dbReference type="EMBL" id="QKQP01000001">
    <property type="protein sequence ID" value="PZD82442.1"/>
    <property type="molecule type" value="Genomic_DNA"/>
</dbReference>
<evidence type="ECO:0000313" key="2">
    <source>
        <dbReference type="Proteomes" id="UP000248886"/>
    </source>
</evidence>
<sequence>MPILIAFTETDEACPFVILNGDNAIAEVASRASALYLAKTEALKCLTIIQFLKDLAATKDDPNEDNLINRALFDSAVVWYSKLYIDSDAGRIKLEGRKVYQRHPEYLALHNKIIEIRHKAIAHQTGRFEGVIPYVALMPDEENKDIIELYYDVVYPKFFDDKLLDSFLEMAHTTARQIDAMIIRAEARVLKEADKMGLDYLYSRAMKLYPGGKKEKGDQITIEENPVANNFATFVRHHS</sequence>
<organism evidence="1 2">
    <name type="scientific">Acidithiobacillus ferrooxidans</name>
    <name type="common">Thiobacillus ferrooxidans</name>
    <dbReference type="NCBI Taxonomy" id="920"/>
    <lineage>
        <taxon>Bacteria</taxon>
        <taxon>Pseudomonadati</taxon>
        <taxon>Pseudomonadota</taxon>
        <taxon>Acidithiobacillia</taxon>
        <taxon>Acidithiobacillales</taxon>
        <taxon>Acidithiobacillaceae</taxon>
        <taxon>Acidithiobacillus</taxon>
    </lineage>
</organism>
<accession>A0A2W1KJA9</accession>
<name>A0A2W1KJA9_ACIFR</name>
<dbReference type="AlphaFoldDB" id="A0A2W1KJA9"/>
<protein>
    <submittedName>
        <fullName evidence="1">Uncharacterized protein</fullName>
    </submittedName>
</protein>
<gene>
    <name evidence="1" type="ORF">DN052_05340</name>
</gene>
<dbReference type="Proteomes" id="UP000248886">
    <property type="component" value="Unassembled WGS sequence"/>
</dbReference>
<comment type="caution">
    <text evidence="1">The sequence shown here is derived from an EMBL/GenBank/DDBJ whole genome shotgun (WGS) entry which is preliminary data.</text>
</comment>
<evidence type="ECO:0000313" key="1">
    <source>
        <dbReference type="EMBL" id="PZD82442.1"/>
    </source>
</evidence>
<reference evidence="1 2" key="1">
    <citation type="submission" date="2018-06" db="EMBL/GenBank/DDBJ databases">
        <title>Draft sequence of Acidithiobacillus ferrooxidans CCM 4253.</title>
        <authorList>
            <person name="Moya-Beltran A."/>
            <person name="Castro M."/>
            <person name="Covarrubias P.C."/>
            <person name="Issotta F."/>
            <person name="Janiczek O."/>
            <person name="Mandl M."/>
            <person name="Kucera J."/>
            <person name="Quatrini R."/>
        </authorList>
    </citation>
    <scope>NUCLEOTIDE SEQUENCE [LARGE SCALE GENOMIC DNA]</scope>
    <source>
        <strain evidence="1 2">CCM 4253</strain>
    </source>
</reference>